<dbReference type="InterPro" id="IPR041500">
    <property type="entry name" value="RecC_C"/>
</dbReference>
<evidence type="ECO:0000256" key="8">
    <source>
        <dbReference type="ARBA" id="ARBA00023125"/>
    </source>
</evidence>
<dbReference type="SUPFAM" id="SSF52980">
    <property type="entry name" value="Restriction endonuclease-like"/>
    <property type="match status" value="1"/>
</dbReference>
<dbReference type="InterPro" id="IPR027417">
    <property type="entry name" value="P-loop_NTPase"/>
</dbReference>
<dbReference type="Gene3D" id="3.40.50.300">
    <property type="entry name" value="P-loop containing nucleotide triphosphate hydrolases"/>
    <property type="match status" value="2"/>
</dbReference>
<keyword evidence="4 10" id="KW-0378">Hydrolase</keyword>
<gene>
    <name evidence="10 12" type="primary">recC</name>
    <name evidence="12" type="ORF">FME95_12655</name>
</gene>
<comment type="similarity">
    <text evidence="10">Belongs to the RecC family.</text>
</comment>
<proteinExistence type="inferred from homology"/>
<comment type="caution">
    <text evidence="12">The sequence shown here is derived from an EMBL/GenBank/DDBJ whole genome shotgun (WGS) entry which is preliminary data.</text>
</comment>
<evidence type="ECO:0000256" key="10">
    <source>
        <dbReference type="HAMAP-Rule" id="MF_01486"/>
    </source>
</evidence>
<evidence type="ECO:0000256" key="5">
    <source>
        <dbReference type="ARBA" id="ARBA00022806"/>
    </source>
</evidence>
<dbReference type="Gene3D" id="1.10.10.160">
    <property type="match status" value="1"/>
</dbReference>
<comment type="subunit">
    <text evidence="10">Heterotrimer of RecB, RecC and RecD. All subunits contribute to DNA-binding.</text>
</comment>
<comment type="miscellaneous">
    <text evidence="10">In the RecBCD complex, RecB has a slow 3'-5' helicase, an exonuclease activity and loads RecA onto ssDNA, RecD has a fast 5'-3' helicase activity, while RecC stimulates the ATPase and processivity of the RecB helicase and contributes to recognition of the Chi site.</text>
</comment>
<dbReference type="GO" id="GO:0003678">
    <property type="term" value="F:DNA helicase activity"/>
    <property type="evidence" value="ECO:0007669"/>
    <property type="project" value="UniProtKB-UniRule"/>
</dbReference>
<dbReference type="InterPro" id="IPR006697">
    <property type="entry name" value="RecC"/>
</dbReference>
<keyword evidence="7 10" id="KW-0067">ATP-binding</keyword>
<dbReference type="Proteomes" id="UP000321764">
    <property type="component" value="Unassembled WGS sequence"/>
</dbReference>
<dbReference type="GO" id="GO:0003677">
    <property type="term" value="F:DNA binding"/>
    <property type="evidence" value="ECO:0007669"/>
    <property type="project" value="UniProtKB-UniRule"/>
</dbReference>
<keyword evidence="6 10" id="KW-0269">Exonuclease</keyword>
<dbReference type="Gene3D" id="3.40.50.10930">
    <property type="match status" value="1"/>
</dbReference>
<dbReference type="Gene3D" id="1.10.10.990">
    <property type="match status" value="1"/>
</dbReference>
<reference evidence="12 13" key="1">
    <citation type="submission" date="2019-07" db="EMBL/GenBank/DDBJ databases">
        <title>Reinekea sp. strain SSH23 genome sequencing and assembly.</title>
        <authorList>
            <person name="Kim I."/>
        </authorList>
    </citation>
    <scope>NUCLEOTIDE SEQUENCE [LARGE SCALE GENOMIC DNA]</scope>
    <source>
        <strain evidence="12 13">SSH23</strain>
    </source>
</reference>
<dbReference type="RefSeq" id="WP_147714869.1">
    <property type="nucleotide sequence ID" value="NZ_VKAD01000003.1"/>
</dbReference>
<keyword evidence="1 10" id="KW-0540">Nuclease</keyword>
<dbReference type="GO" id="GO:0008854">
    <property type="term" value="F:exodeoxyribonuclease V activity"/>
    <property type="evidence" value="ECO:0007669"/>
    <property type="project" value="InterPro"/>
</dbReference>
<protein>
    <recommendedName>
        <fullName evidence="10">RecBCD enzyme subunit RecC</fullName>
    </recommendedName>
    <alternativeName>
        <fullName evidence="10">Exonuclease V subunit RecC</fullName>
        <shortName evidence="10">ExoV subunit RecC</shortName>
    </alternativeName>
    <alternativeName>
        <fullName evidence="10">Helicase/nuclease RecBCD subunit RecC</fullName>
    </alternativeName>
</protein>
<evidence type="ECO:0000256" key="7">
    <source>
        <dbReference type="ARBA" id="ARBA00022840"/>
    </source>
</evidence>
<dbReference type="OrthoDB" id="9762834at2"/>
<organism evidence="12 13">
    <name type="scientific">Reinekea thalattae</name>
    <dbReference type="NCBI Taxonomy" id="2593301"/>
    <lineage>
        <taxon>Bacteria</taxon>
        <taxon>Pseudomonadati</taxon>
        <taxon>Pseudomonadota</taxon>
        <taxon>Gammaproteobacteria</taxon>
        <taxon>Oceanospirillales</taxon>
        <taxon>Saccharospirillaceae</taxon>
        <taxon>Reinekea</taxon>
    </lineage>
</organism>
<keyword evidence="5 10" id="KW-0347">Helicase</keyword>
<dbReference type="GO" id="GO:0005524">
    <property type="term" value="F:ATP binding"/>
    <property type="evidence" value="ECO:0007669"/>
    <property type="project" value="UniProtKB-UniRule"/>
</dbReference>
<dbReference type="SUPFAM" id="SSF52540">
    <property type="entry name" value="P-loop containing nucleoside triphosphate hydrolases"/>
    <property type="match status" value="2"/>
</dbReference>
<dbReference type="HAMAP" id="MF_01486">
    <property type="entry name" value="RecC"/>
    <property type="match status" value="1"/>
</dbReference>
<keyword evidence="3 10" id="KW-0227">DNA damage</keyword>
<evidence type="ECO:0000256" key="4">
    <source>
        <dbReference type="ARBA" id="ARBA00022801"/>
    </source>
</evidence>
<dbReference type="InterPro" id="IPR013986">
    <property type="entry name" value="DExx_box_DNA_helicase_dom_sf"/>
</dbReference>
<dbReference type="GO" id="GO:0009338">
    <property type="term" value="C:exodeoxyribonuclease V complex"/>
    <property type="evidence" value="ECO:0007669"/>
    <property type="project" value="InterPro"/>
</dbReference>
<keyword evidence="13" id="KW-1185">Reference proteome</keyword>
<dbReference type="Pfam" id="PF17946">
    <property type="entry name" value="RecC_C"/>
    <property type="match status" value="1"/>
</dbReference>
<evidence type="ECO:0000256" key="1">
    <source>
        <dbReference type="ARBA" id="ARBA00022722"/>
    </source>
</evidence>
<sequence>MFYTYPSNRMENLVYAFNEVSRAVAQNPFSSESVLVQHPGMQHWLSMAIAQLPNSQICMNMKYPLPVRFFWDLIRQIIGSDQVPDRSTYSREILSWRIYHLLQQTSVLENPLMNEPTHYWQQAPSYLQQARRFQLAEQLADLYEQYLMFRPDWIDQWEAGEQSDAMPEQAQWQAELWRLLVKQDNNHPLRLIRLALTQMDSPAEPLPSCFYLFGINSLAPIWLDFLHQISERCETDIHLFYLNPSAEYWDEIKSEKQLLKLEAKRMQQRASSLAPLEELYTETGNPLLASLGQQGQAFVRLLSDKAHYDTPVFSSNEQATSLAQVQQDILTLQDGSKAPSEQPLDDSIHIAKAHSALREVQALHDWLLHQFNSDPTLTPKDVVVMCPNIENYAPFVHAVFAPSFANIDAASPPLPCSVADRNLKDADPTVAAFLELLSLPDARFEVSQILSWLRVPAIANKFELAEADLAQIEHWLEAANIHWGLNQQHKSQWIDGPVTQHYTWQQGLERLLLGFAFSDQDSLVGEQLYLSHVEGADAILLGKLIHILNQLEDARSTLNKERTPTQWQQYLIDNIQLALMSSEQEFERSGQTILKAINDATEFANRAQMNEQTIPLSVMRSVLENSFASPEQTGSQFMTGQITVCSLVPMRSLPFKVVALLGLNDGDFPRNRPPLGFDLMAHDKPRLGDRSRRGDDRYLFLEAILSARQSLYLSYQGFDVRNNEAKPPSLVLAELLDYLSKRFQFNSERDIHAVPLQPFSLENYQAAKPSFNKQWLELIKEPEDTTQQNDLAAFEQLKTDWHLNEWIQFFSHPAKFFAEKRLGLFLHNHQSVELEDSEPFALSHLDRYNIQAAEIDHQLTGLQQPNDYIERLQAASALPEHRFIDDQLDSWKQQAQSFSQQLAELGGKKVSAQKLNLVLGNIELAATLPKTEDRLIFWRPANLKGKDIITLWLSHLCANVQQPCETVGLYRGKDDSTEILKLAPTEHAKAQLEALFDIIRQGMNKPLPLHSQLLVNLLREKNRSQDWYNSWYGDTRKFGLMDDPYMQYFFATEPDFEALEQQLRGLYQPLLDHSEITLLDEEQ</sequence>
<evidence type="ECO:0000256" key="2">
    <source>
        <dbReference type="ARBA" id="ARBA00022741"/>
    </source>
</evidence>
<evidence type="ECO:0000256" key="3">
    <source>
        <dbReference type="ARBA" id="ARBA00022763"/>
    </source>
</evidence>
<name>A0A5C8Z247_9GAMM</name>
<evidence type="ECO:0000313" key="12">
    <source>
        <dbReference type="EMBL" id="TXR51374.1"/>
    </source>
</evidence>
<dbReference type="Pfam" id="PF04257">
    <property type="entry name" value="Exonuc_V_gamma"/>
    <property type="match status" value="1"/>
</dbReference>
<keyword evidence="2 10" id="KW-0547">Nucleotide-binding</keyword>
<dbReference type="PANTHER" id="PTHR30591:SF1">
    <property type="entry name" value="RECBCD ENZYME SUBUNIT RECC"/>
    <property type="match status" value="1"/>
</dbReference>
<keyword evidence="9 10" id="KW-0234">DNA repair</keyword>
<evidence type="ECO:0000259" key="11">
    <source>
        <dbReference type="Pfam" id="PF17946"/>
    </source>
</evidence>
<dbReference type="EMBL" id="VKAD01000003">
    <property type="protein sequence ID" value="TXR51374.1"/>
    <property type="molecule type" value="Genomic_DNA"/>
</dbReference>
<evidence type="ECO:0000256" key="9">
    <source>
        <dbReference type="ARBA" id="ARBA00023204"/>
    </source>
</evidence>
<keyword evidence="8 10" id="KW-0238">DNA-binding</keyword>
<dbReference type="NCBIfam" id="TIGR01450">
    <property type="entry name" value="recC"/>
    <property type="match status" value="1"/>
</dbReference>
<dbReference type="GO" id="GO:0000724">
    <property type="term" value="P:double-strand break repair via homologous recombination"/>
    <property type="evidence" value="ECO:0007669"/>
    <property type="project" value="UniProtKB-UniRule"/>
</dbReference>
<dbReference type="AlphaFoldDB" id="A0A5C8Z247"/>
<dbReference type="PANTHER" id="PTHR30591">
    <property type="entry name" value="RECBCD ENZYME SUBUNIT RECC"/>
    <property type="match status" value="1"/>
</dbReference>
<evidence type="ECO:0000313" key="13">
    <source>
        <dbReference type="Proteomes" id="UP000321764"/>
    </source>
</evidence>
<accession>A0A5C8Z247</accession>
<evidence type="ECO:0000256" key="6">
    <source>
        <dbReference type="ARBA" id="ARBA00022839"/>
    </source>
</evidence>
<comment type="function">
    <text evidence="10">A helicase/nuclease that prepares dsDNA breaks (DSB) for recombinational DNA repair. Binds to DSBs and unwinds DNA via a highly rapid and processive ATP-dependent bidirectional helicase activity. Unwinds dsDNA until it encounters a Chi (crossover hotspot instigator) sequence from the 3' direction. Cuts ssDNA a few nucleotides 3' to the Chi site. The properties and activities of the enzyme are changed at Chi. The Chi-altered holoenzyme produces a long 3'-ssDNA overhang and facilitates RecA-binding to the ssDNA for homologous DNA recombination and repair. Holoenzyme degrades any linearized DNA that is unable to undergo homologous recombination. In the holoenzyme this subunit recognizes the wild-type Chi sequence, and when added to isolated RecB increases its ATP-dependent helicase processivity.</text>
</comment>
<dbReference type="PIRSF" id="PIRSF000980">
    <property type="entry name" value="RecC"/>
    <property type="match status" value="1"/>
</dbReference>
<feature type="domain" description="RecC C-terminal" evidence="11">
    <location>
        <begin position="801"/>
        <end position="1013"/>
    </location>
</feature>
<dbReference type="InterPro" id="IPR011335">
    <property type="entry name" value="Restrct_endonuc-II-like"/>
</dbReference>